<feature type="transmembrane region" description="Helical" evidence="1">
    <location>
        <begin position="281"/>
        <end position="299"/>
    </location>
</feature>
<gene>
    <name evidence="2" type="ORF">H8700_02795</name>
</gene>
<dbReference type="SUPFAM" id="SSF103473">
    <property type="entry name" value="MFS general substrate transporter"/>
    <property type="match status" value="1"/>
</dbReference>
<evidence type="ECO:0000313" key="3">
    <source>
        <dbReference type="Proteomes" id="UP000637513"/>
    </source>
</evidence>
<dbReference type="NCBIfam" id="TIGR00792">
    <property type="entry name" value="gph"/>
    <property type="match status" value="1"/>
</dbReference>
<dbReference type="Proteomes" id="UP000637513">
    <property type="component" value="Unassembled WGS sequence"/>
</dbReference>
<feature type="transmembrane region" description="Helical" evidence="1">
    <location>
        <begin position="161"/>
        <end position="182"/>
    </location>
</feature>
<keyword evidence="1" id="KW-0812">Transmembrane</keyword>
<dbReference type="Gene3D" id="1.20.1250.20">
    <property type="entry name" value="MFS general substrate transporter like domains"/>
    <property type="match status" value="2"/>
</dbReference>
<protein>
    <submittedName>
        <fullName evidence="2">MFS transporter</fullName>
    </submittedName>
</protein>
<organism evidence="2 3">
    <name type="scientific">Jutongia hominis</name>
    <dbReference type="NCBI Taxonomy" id="2763664"/>
    <lineage>
        <taxon>Bacteria</taxon>
        <taxon>Bacillati</taxon>
        <taxon>Bacillota</taxon>
        <taxon>Clostridia</taxon>
        <taxon>Lachnospirales</taxon>
        <taxon>Lachnospiraceae</taxon>
        <taxon>Jutongia</taxon>
    </lineage>
</organism>
<name>A0ABR7MT48_9FIRM</name>
<feature type="transmembrane region" description="Helical" evidence="1">
    <location>
        <begin position="245"/>
        <end position="269"/>
    </location>
</feature>
<comment type="caution">
    <text evidence="2">The sequence shown here is derived from an EMBL/GenBank/DDBJ whole genome shotgun (WGS) entry which is preliminary data.</text>
</comment>
<dbReference type="RefSeq" id="WP_249302923.1">
    <property type="nucleotide sequence ID" value="NZ_JACRSW010000009.1"/>
</dbReference>
<feature type="transmembrane region" description="Helical" evidence="1">
    <location>
        <begin position="416"/>
        <end position="441"/>
    </location>
</feature>
<feature type="transmembrane region" description="Helical" evidence="1">
    <location>
        <begin position="311"/>
        <end position="334"/>
    </location>
</feature>
<dbReference type="CDD" id="cd17332">
    <property type="entry name" value="MFS_MelB_like"/>
    <property type="match status" value="1"/>
</dbReference>
<dbReference type="EMBL" id="JACRSW010000009">
    <property type="protein sequence ID" value="MBC8556640.1"/>
    <property type="molecule type" value="Genomic_DNA"/>
</dbReference>
<dbReference type="InterPro" id="IPR001927">
    <property type="entry name" value="Na/Gal_symport"/>
</dbReference>
<sequence length="462" mass="49835">MKETNMNPNAKLSFLERFAYGMGDYAGNLVYSAISAFLLVYYTNVVGASAAAAASIIAISKFFDGVSDLIMGYIVDHTHSKWGKARPWIARLCIPLAVCTVLMFTVPSSFAGSVQIAYMFLTYNLVSTVFYTGINVPYAAMHGLMTTNQYERGLLGNFRNLLATAGTMTINTVVLKMTTAFGGGDPYTQKGWTATISILMIVFVIINFFNFAVCKERVVENAGSDDKKENVSFVKGLTGLLKNKYWMLLVVCILAMYFMMSTFFGSAVYFTQYNMNDAGKYATVSNLLSMTQIIGLFLTPFIMKFVSKKNLFMIGAGISVVGFAITGLTTNYTIICAMSVVKGLGFACAGATMFGLLQDAITYGEWYNGYGTAGMGNAASSFCMKVGSGIGTAALGWILAAGGFDAKAAVQSSSSLAAINASFAWIPAIAMAIAFVALLFFDLDKHYDKAVEDLENGKHRLG</sequence>
<feature type="transmembrane region" description="Helical" evidence="1">
    <location>
        <begin position="194"/>
        <end position="213"/>
    </location>
</feature>
<keyword evidence="1" id="KW-1133">Transmembrane helix</keyword>
<feature type="transmembrane region" description="Helical" evidence="1">
    <location>
        <begin position="48"/>
        <end position="67"/>
    </location>
</feature>
<evidence type="ECO:0000256" key="1">
    <source>
        <dbReference type="SAM" id="Phobius"/>
    </source>
</evidence>
<feature type="transmembrane region" description="Helical" evidence="1">
    <location>
        <begin position="88"/>
        <end position="110"/>
    </location>
</feature>
<keyword evidence="3" id="KW-1185">Reference proteome</keyword>
<dbReference type="InterPro" id="IPR036259">
    <property type="entry name" value="MFS_trans_sf"/>
</dbReference>
<keyword evidence="1" id="KW-0472">Membrane</keyword>
<feature type="transmembrane region" description="Helical" evidence="1">
    <location>
        <begin position="382"/>
        <end position="404"/>
    </location>
</feature>
<dbReference type="Pfam" id="PF13347">
    <property type="entry name" value="MFS_2"/>
    <property type="match status" value="1"/>
</dbReference>
<accession>A0ABR7MT48</accession>
<dbReference type="PANTHER" id="PTHR11328">
    <property type="entry name" value="MAJOR FACILITATOR SUPERFAMILY DOMAIN-CONTAINING PROTEIN"/>
    <property type="match status" value="1"/>
</dbReference>
<feature type="transmembrane region" description="Helical" evidence="1">
    <location>
        <begin position="340"/>
        <end position="361"/>
    </location>
</feature>
<reference evidence="2 3" key="1">
    <citation type="submission" date="2020-08" db="EMBL/GenBank/DDBJ databases">
        <title>Genome public.</title>
        <authorList>
            <person name="Liu C."/>
            <person name="Sun Q."/>
        </authorList>
    </citation>
    <scope>NUCLEOTIDE SEQUENCE [LARGE SCALE GENOMIC DNA]</scope>
    <source>
        <strain evidence="2 3">BX3</strain>
    </source>
</reference>
<evidence type="ECO:0000313" key="2">
    <source>
        <dbReference type="EMBL" id="MBC8556640.1"/>
    </source>
</evidence>
<dbReference type="PANTHER" id="PTHR11328:SF24">
    <property type="entry name" value="MAJOR FACILITATOR SUPERFAMILY (MFS) PROFILE DOMAIN-CONTAINING PROTEIN"/>
    <property type="match status" value="1"/>
</dbReference>
<proteinExistence type="predicted"/>
<dbReference type="InterPro" id="IPR039672">
    <property type="entry name" value="MFS_2"/>
</dbReference>
<feature type="transmembrane region" description="Helical" evidence="1">
    <location>
        <begin position="116"/>
        <end position="140"/>
    </location>
</feature>